<organism evidence="1 2">
    <name type="scientific">Austropuccinia psidii MF-1</name>
    <dbReference type="NCBI Taxonomy" id="1389203"/>
    <lineage>
        <taxon>Eukaryota</taxon>
        <taxon>Fungi</taxon>
        <taxon>Dikarya</taxon>
        <taxon>Basidiomycota</taxon>
        <taxon>Pucciniomycotina</taxon>
        <taxon>Pucciniomycetes</taxon>
        <taxon>Pucciniales</taxon>
        <taxon>Sphaerophragmiaceae</taxon>
        <taxon>Austropuccinia</taxon>
    </lineage>
</organism>
<gene>
    <name evidence="1" type="ORF">O181_011857</name>
</gene>
<accession>A0A9Q3BWI5</accession>
<proteinExistence type="predicted"/>
<protein>
    <submittedName>
        <fullName evidence="1">Uncharacterized protein</fullName>
    </submittedName>
</protein>
<evidence type="ECO:0000313" key="2">
    <source>
        <dbReference type="Proteomes" id="UP000765509"/>
    </source>
</evidence>
<name>A0A9Q3BWI5_9BASI</name>
<dbReference type="EMBL" id="AVOT02002983">
    <property type="protein sequence ID" value="MBW0472142.1"/>
    <property type="molecule type" value="Genomic_DNA"/>
</dbReference>
<dbReference type="AlphaFoldDB" id="A0A9Q3BWI5"/>
<dbReference type="Proteomes" id="UP000765509">
    <property type="component" value="Unassembled WGS sequence"/>
</dbReference>
<keyword evidence="2" id="KW-1185">Reference proteome</keyword>
<comment type="caution">
    <text evidence="1">The sequence shown here is derived from an EMBL/GenBank/DDBJ whole genome shotgun (WGS) entry which is preliminary data.</text>
</comment>
<evidence type="ECO:0000313" key="1">
    <source>
        <dbReference type="EMBL" id="MBW0472142.1"/>
    </source>
</evidence>
<sequence>MKSLLNIKTLNRHILRWKISIQEYRGNKTIVPKAGNIHKNSDGLRSWALDNTPDNPAYVPLEAEPQIPIQGINIT</sequence>
<reference evidence="1" key="1">
    <citation type="submission" date="2021-03" db="EMBL/GenBank/DDBJ databases">
        <title>Draft genome sequence of rust myrtle Austropuccinia psidii MF-1, a brazilian biotype.</title>
        <authorList>
            <person name="Quecine M.C."/>
            <person name="Pachon D.M.R."/>
            <person name="Bonatelli M.L."/>
            <person name="Correr F.H."/>
            <person name="Franceschini L.M."/>
            <person name="Leite T.F."/>
            <person name="Margarido G.R.A."/>
            <person name="Almeida C.A."/>
            <person name="Ferrarezi J.A."/>
            <person name="Labate C.A."/>
        </authorList>
    </citation>
    <scope>NUCLEOTIDE SEQUENCE</scope>
    <source>
        <strain evidence="1">MF-1</strain>
    </source>
</reference>